<evidence type="ECO:0000256" key="1">
    <source>
        <dbReference type="ARBA" id="ARBA00001968"/>
    </source>
</evidence>
<comment type="cofactor">
    <cofactor evidence="1">
        <name>a divalent metal cation</name>
        <dbReference type="ChEBI" id="CHEBI:60240"/>
    </cofactor>
</comment>
<keyword evidence="2" id="KW-0479">Metal-binding</keyword>
<evidence type="ECO:0000256" key="2">
    <source>
        <dbReference type="ARBA" id="ARBA00022723"/>
    </source>
</evidence>
<feature type="domain" description="DDE Tnp4" evidence="3">
    <location>
        <begin position="2"/>
        <end position="137"/>
    </location>
</feature>
<sequence>MAVVDANYCFTYVDVGTQGRISDGGVFGQCHFKTKLDNGELQLPAARDLPGTKELTPFVFVADDAFPLLPHFMKPFPGLHVKGSHERVYNGRLSRPRIIVENVFGIVSVVFRILRKPILLEPSKAAKVVLTCTLLHNYMRKKDSCDSYNPPGTFNIDQFGEIVPGVWRSEGMPNGTLLKLKKVARKTSTIAKKN</sequence>
<accession>A0A1B6C7R5</accession>
<gene>
    <name evidence="4" type="ORF">g.3848</name>
</gene>
<reference evidence="4" key="1">
    <citation type="submission" date="2015-12" db="EMBL/GenBank/DDBJ databases">
        <title>De novo transcriptome assembly of four potential Pierce s Disease insect vectors from Arizona vineyards.</title>
        <authorList>
            <person name="Tassone E.E."/>
        </authorList>
    </citation>
    <scope>NUCLEOTIDE SEQUENCE</scope>
</reference>
<dbReference type="InterPro" id="IPR027806">
    <property type="entry name" value="HARBI1_dom"/>
</dbReference>
<proteinExistence type="predicted"/>
<name>A0A1B6C7R5_9HEMI</name>
<evidence type="ECO:0000259" key="3">
    <source>
        <dbReference type="Pfam" id="PF13359"/>
    </source>
</evidence>
<organism evidence="4">
    <name type="scientific">Clastoptera arizonana</name>
    <name type="common">Arizona spittle bug</name>
    <dbReference type="NCBI Taxonomy" id="38151"/>
    <lineage>
        <taxon>Eukaryota</taxon>
        <taxon>Metazoa</taxon>
        <taxon>Ecdysozoa</taxon>
        <taxon>Arthropoda</taxon>
        <taxon>Hexapoda</taxon>
        <taxon>Insecta</taxon>
        <taxon>Pterygota</taxon>
        <taxon>Neoptera</taxon>
        <taxon>Paraneoptera</taxon>
        <taxon>Hemiptera</taxon>
        <taxon>Auchenorrhyncha</taxon>
        <taxon>Cercopoidea</taxon>
        <taxon>Clastopteridae</taxon>
        <taxon>Clastoptera</taxon>
    </lineage>
</organism>
<evidence type="ECO:0000313" key="4">
    <source>
        <dbReference type="EMBL" id="JAS09359.1"/>
    </source>
</evidence>
<dbReference type="GO" id="GO:0046872">
    <property type="term" value="F:metal ion binding"/>
    <property type="evidence" value="ECO:0007669"/>
    <property type="project" value="UniProtKB-KW"/>
</dbReference>
<dbReference type="AlphaFoldDB" id="A0A1B6C7R5"/>
<protein>
    <recommendedName>
        <fullName evidence="3">DDE Tnp4 domain-containing protein</fullName>
    </recommendedName>
</protein>
<dbReference type="Pfam" id="PF13359">
    <property type="entry name" value="DDE_Tnp_4"/>
    <property type="match status" value="1"/>
</dbReference>
<dbReference type="EMBL" id="GEDC01027939">
    <property type="protein sequence ID" value="JAS09359.1"/>
    <property type="molecule type" value="Transcribed_RNA"/>
</dbReference>